<geneLocation type="plasmid" evidence="3 4">
    <name>pHTUR02</name>
</geneLocation>
<sequence>MALDHVSLGSTGLSVSELALGTWRFGRRLVDGEERYDAEGVVETDEDRAYELLDAYADAGGNFIDTADKYGDGRAERWIGNWLEDRDRLDYVIATKIHRPRREGDPNARGLNRRHLRRQIDTCLERLGTDYIDLLYCHRWDDDTPAEEFMRTLNGLVESGRVNYLGISSGRPDAWKIVKANEIARREGYEPFTVTQPRYNLVDREIDANYLPMCRDYGLGAVTWSPLAWGFLTGKYRRDDRNDESSTAAQDGRFADRYLTEENFDALEVLLEIADDIDATPAQVALAWQLHHPDITAPIVGASTVEQLTENLGAADVSLSAEQFERLSATFAGSE</sequence>
<dbReference type="InterPro" id="IPR050523">
    <property type="entry name" value="AKR_Detox_Biosynth"/>
</dbReference>
<keyword evidence="4" id="KW-1185">Reference proteome</keyword>
<dbReference type="Gene3D" id="3.20.20.100">
    <property type="entry name" value="NADP-dependent oxidoreductase domain"/>
    <property type="match status" value="1"/>
</dbReference>
<dbReference type="GeneID" id="8745053"/>
<dbReference type="Proteomes" id="UP000001903">
    <property type="component" value="Plasmid pHTUR02"/>
</dbReference>
<feature type="domain" description="NADP-dependent oxidoreductase" evidence="2">
    <location>
        <begin position="17"/>
        <end position="328"/>
    </location>
</feature>
<name>D2S1I8_HALTV</name>
<dbReference type="FunFam" id="3.20.20.100:FF:000004">
    <property type="entry name" value="Oxidoreductase, aldo/keto reductase"/>
    <property type="match status" value="1"/>
</dbReference>
<gene>
    <name evidence="3" type="ordered locus">Htur_4424</name>
</gene>
<protein>
    <submittedName>
        <fullName evidence="3">Aldo/keto reductase</fullName>
    </submittedName>
</protein>
<keyword evidence="1" id="KW-0560">Oxidoreductase</keyword>
<reference evidence="3 4" key="1">
    <citation type="journal article" date="2010" name="Stand. Genomic Sci.">
        <title>Complete genome sequence of Haloterrigena turkmenica type strain (4k).</title>
        <authorList>
            <person name="Saunders E."/>
            <person name="Tindall B.J."/>
            <person name="Fahnrich R."/>
            <person name="Lapidus A."/>
            <person name="Copeland A."/>
            <person name="Del Rio T.G."/>
            <person name="Lucas S."/>
            <person name="Chen F."/>
            <person name="Tice H."/>
            <person name="Cheng J.F."/>
            <person name="Han C."/>
            <person name="Detter J.C."/>
            <person name="Bruce D."/>
            <person name="Goodwin L."/>
            <person name="Chain P."/>
            <person name="Pitluck S."/>
            <person name="Pati A."/>
            <person name="Ivanova N."/>
            <person name="Mavromatis K."/>
            <person name="Chen A."/>
            <person name="Palaniappan K."/>
            <person name="Land M."/>
            <person name="Hauser L."/>
            <person name="Chang Y.J."/>
            <person name="Jeffries C.D."/>
            <person name="Brettin T."/>
            <person name="Rohde M."/>
            <person name="Goker M."/>
            <person name="Bristow J."/>
            <person name="Eisen J.A."/>
            <person name="Markowitz V."/>
            <person name="Hugenholtz P."/>
            <person name="Klenk H.P."/>
            <person name="Kyrpides N.C."/>
        </authorList>
    </citation>
    <scope>NUCLEOTIDE SEQUENCE [LARGE SCALE GENOMIC DNA]</scope>
    <source>
        <strain evidence="4">ATCC 51198 / DSM 5511 / JCM 9101 / NCIMB 13204 / VKM B-1734 / 4k</strain>
    </source>
</reference>
<evidence type="ECO:0000313" key="4">
    <source>
        <dbReference type="Proteomes" id="UP000001903"/>
    </source>
</evidence>
<dbReference type="RefSeq" id="WP_012945479.1">
    <property type="nucleotide sequence ID" value="NC_013745.1"/>
</dbReference>
<evidence type="ECO:0000259" key="2">
    <source>
        <dbReference type="Pfam" id="PF00248"/>
    </source>
</evidence>
<evidence type="ECO:0000313" key="3">
    <source>
        <dbReference type="EMBL" id="ADB63235.1"/>
    </source>
</evidence>
<dbReference type="HOGENOM" id="CLU_023205_2_0_2"/>
<dbReference type="InterPro" id="IPR023210">
    <property type="entry name" value="NADP_OxRdtase_dom"/>
</dbReference>
<organism evidence="3 4">
    <name type="scientific">Haloterrigena turkmenica (strain ATCC 51198 / DSM 5511 / JCM 9101 / NCIMB 13204 / VKM B-1734 / 4k)</name>
    <name type="common">Halococcus turkmenicus</name>
    <dbReference type="NCBI Taxonomy" id="543526"/>
    <lineage>
        <taxon>Archaea</taxon>
        <taxon>Methanobacteriati</taxon>
        <taxon>Methanobacteriota</taxon>
        <taxon>Stenosarchaea group</taxon>
        <taxon>Halobacteria</taxon>
        <taxon>Halobacteriales</taxon>
        <taxon>Natrialbaceae</taxon>
        <taxon>Haloterrigena</taxon>
    </lineage>
</organism>
<dbReference type="SUPFAM" id="SSF51430">
    <property type="entry name" value="NAD(P)-linked oxidoreductase"/>
    <property type="match status" value="1"/>
</dbReference>
<proteinExistence type="predicted"/>
<dbReference type="AlphaFoldDB" id="D2S1I8"/>
<accession>D2S1I8</accession>
<dbReference type="GO" id="GO:0016491">
    <property type="term" value="F:oxidoreductase activity"/>
    <property type="evidence" value="ECO:0007669"/>
    <property type="project" value="UniProtKB-KW"/>
</dbReference>
<dbReference type="GO" id="GO:0005829">
    <property type="term" value="C:cytosol"/>
    <property type="evidence" value="ECO:0007669"/>
    <property type="project" value="UniProtKB-ARBA"/>
</dbReference>
<dbReference type="Pfam" id="PF00248">
    <property type="entry name" value="Aldo_ket_red"/>
    <property type="match status" value="1"/>
</dbReference>
<evidence type="ECO:0000256" key="1">
    <source>
        <dbReference type="ARBA" id="ARBA00023002"/>
    </source>
</evidence>
<dbReference type="PANTHER" id="PTHR43364">
    <property type="entry name" value="NADH-SPECIFIC METHYLGLYOXAL REDUCTASE-RELATED"/>
    <property type="match status" value="1"/>
</dbReference>
<dbReference type="InterPro" id="IPR036812">
    <property type="entry name" value="NAD(P)_OxRdtase_dom_sf"/>
</dbReference>
<dbReference type="OrthoDB" id="7236at2157"/>
<dbReference type="KEGG" id="htu:Htur_4424"/>
<dbReference type="EMBL" id="CP001862">
    <property type="protein sequence ID" value="ADB63235.1"/>
    <property type="molecule type" value="Genomic_DNA"/>
</dbReference>
<keyword evidence="3" id="KW-0614">Plasmid</keyword>
<dbReference type="PANTHER" id="PTHR43364:SF4">
    <property type="entry name" value="NAD(P)-LINKED OXIDOREDUCTASE SUPERFAMILY PROTEIN"/>
    <property type="match status" value="1"/>
</dbReference>